<dbReference type="PRINTS" id="PR01438">
    <property type="entry name" value="UNVRSLSTRESS"/>
</dbReference>
<keyword evidence="2" id="KW-1185">Reference proteome</keyword>
<evidence type="ECO:0000259" key="1">
    <source>
        <dbReference type="Pfam" id="PF00582"/>
    </source>
</evidence>
<organism evidence="2 3">
    <name type="scientific">Hydra vulgaris</name>
    <name type="common">Hydra</name>
    <name type="synonym">Hydra attenuata</name>
    <dbReference type="NCBI Taxonomy" id="6087"/>
    <lineage>
        <taxon>Eukaryota</taxon>
        <taxon>Metazoa</taxon>
        <taxon>Cnidaria</taxon>
        <taxon>Hydrozoa</taxon>
        <taxon>Hydroidolina</taxon>
        <taxon>Anthoathecata</taxon>
        <taxon>Aplanulata</taxon>
        <taxon>Hydridae</taxon>
        <taxon>Hydra</taxon>
    </lineage>
</organism>
<name>A0ABM4BER8_HYDVU</name>
<dbReference type="InterPro" id="IPR014729">
    <property type="entry name" value="Rossmann-like_a/b/a_fold"/>
</dbReference>
<sequence length="158" mass="17857">MVGRINSIAIDDSKTSELAFNWYVQHYHRSEDTLTIFHLQQIPKIPAMGLLSGSIEINDEYRAIIRDSVEKTRALLQKYKALCHSFNIEFKVVLNDSYSSPGKMIVDMAKSHNVDVIITGQRGLSQLSKFFLGSTSEYVLHNSHVPVIVIPPHNNSTE</sequence>
<dbReference type="InterPro" id="IPR006015">
    <property type="entry name" value="Universal_stress_UspA"/>
</dbReference>
<protein>
    <submittedName>
        <fullName evidence="3">Uncharacterized protein LOC100206280</fullName>
    </submittedName>
</protein>
<dbReference type="Proteomes" id="UP001652625">
    <property type="component" value="Chromosome 02"/>
</dbReference>
<dbReference type="InterPro" id="IPR006016">
    <property type="entry name" value="UspA"/>
</dbReference>
<reference evidence="2" key="1">
    <citation type="submission" date="2025-05" db="UniProtKB">
        <authorList>
            <consortium name="RefSeq"/>
        </authorList>
    </citation>
    <scope>NUCLEOTIDE SEQUENCE [LARGE SCALE GENOMIC DNA]</scope>
</reference>
<reference evidence="3" key="2">
    <citation type="submission" date="2025-08" db="UniProtKB">
        <authorList>
            <consortium name="RefSeq"/>
        </authorList>
    </citation>
    <scope>IDENTIFICATION</scope>
</reference>
<dbReference type="CDD" id="cd23659">
    <property type="entry name" value="USP_At3g01520-like"/>
    <property type="match status" value="1"/>
</dbReference>
<dbReference type="Pfam" id="PF00582">
    <property type="entry name" value="Usp"/>
    <property type="match status" value="1"/>
</dbReference>
<dbReference type="PANTHER" id="PTHR46989:SF3">
    <property type="entry name" value="USPA DOMAIN-CONTAINING PROTEIN"/>
    <property type="match status" value="1"/>
</dbReference>
<gene>
    <name evidence="3" type="primary">LOC100206280</name>
</gene>
<dbReference type="SUPFAM" id="SSF52402">
    <property type="entry name" value="Adenine nucleotide alpha hydrolases-like"/>
    <property type="match status" value="1"/>
</dbReference>
<proteinExistence type="predicted"/>
<dbReference type="PANTHER" id="PTHR46989">
    <property type="entry name" value="USP DOMAIN-CONTAINING PROTEIN"/>
    <property type="match status" value="1"/>
</dbReference>
<accession>A0ABM4BER8</accession>
<feature type="domain" description="UspA" evidence="1">
    <location>
        <begin position="8"/>
        <end position="151"/>
    </location>
</feature>
<dbReference type="GeneID" id="100206280"/>
<evidence type="ECO:0000313" key="3">
    <source>
        <dbReference type="RefSeq" id="XP_065647452.1"/>
    </source>
</evidence>
<dbReference type="RefSeq" id="XP_065647452.1">
    <property type="nucleotide sequence ID" value="XM_065791380.1"/>
</dbReference>
<evidence type="ECO:0000313" key="2">
    <source>
        <dbReference type="Proteomes" id="UP001652625"/>
    </source>
</evidence>
<dbReference type="Gene3D" id="3.40.50.620">
    <property type="entry name" value="HUPs"/>
    <property type="match status" value="1"/>
</dbReference>